<feature type="transmembrane region" description="Helical" evidence="1">
    <location>
        <begin position="28"/>
        <end position="49"/>
    </location>
</feature>
<feature type="transmembrane region" description="Helical" evidence="1">
    <location>
        <begin position="69"/>
        <end position="95"/>
    </location>
</feature>
<evidence type="ECO:0000259" key="3">
    <source>
        <dbReference type="Pfam" id="PF23543"/>
    </source>
</evidence>
<keyword evidence="1" id="KW-0812">Transmembrane</keyword>
<proteinExistence type="predicted"/>
<evidence type="ECO:0000259" key="2">
    <source>
        <dbReference type="Pfam" id="PF20394"/>
    </source>
</evidence>
<gene>
    <name evidence="4" type="ORF">B0A66_16945</name>
</gene>
<sequence>MIFLYAGLVFLCIISVVTGTLKKMKNDVSLLGIITANVYIFSLLIFFLGMQQHDNEFNTAIDPVDIECYTPFGGIHIITLFFYFVAFNISMVLIWRKGNTLPPLTQVLSLSFLSIGIILNFIILLQLSDHNTESIGIDESPEHVFPLLFAPLISLIIAVILVVKMVTNEMEEASQKSYSNKYLNKLNTFFAQKSNLPLWSLIMIIPLLILVTIVLLLLGQDSNSLVKVFTETTLWTFSKQTHPPILNHEGHYLCTVAASGNPKIVKPIRLGKRNGNTIIVNRQLLIANAFEEMIQDFSPKLHRFIRRNYDKYGYNLSKKINTERSSNFTYWAMKPLEWLFLVSLYLFCEKPEIKINKQYSL</sequence>
<dbReference type="OrthoDB" id="748630at2"/>
<name>A0A226GZ21_9FLAO</name>
<keyword evidence="5" id="KW-1185">Reference proteome</keyword>
<feature type="transmembrane region" description="Helical" evidence="1">
    <location>
        <begin position="107"/>
        <end position="127"/>
    </location>
</feature>
<feature type="domain" description="DUF6688" evidence="2">
    <location>
        <begin position="12"/>
        <end position="244"/>
    </location>
</feature>
<feature type="domain" description="DUF6688" evidence="3">
    <location>
        <begin position="249"/>
        <end position="360"/>
    </location>
</feature>
<feature type="transmembrane region" description="Helical" evidence="1">
    <location>
        <begin position="147"/>
        <end position="167"/>
    </location>
</feature>
<dbReference type="InterPro" id="IPR056491">
    <property type="entry name" value="DUF6688_C"/>
</dbReference>
<reference evidence="4 5" key="1">
    <citation type="submission" date="2016-11" db="EMBL/GenBank/DDBJ databases">
        <title>Whole genomes of Flavobacteriaceae.</title>
        <authorList>
            <person name="Stine C."/>
            <person name="Li C."/>
            <person name="Tadesse D."/>
        </authorList>
    </citation>
    <scope>NUCLEOTIDE SEQUENCE [LARGE SCALE GENOMIC DNA]</scope>
    <source>
        <strain evidence="4 5">DSM 18292</strain>
    </source>
</reference>
<protein>
    <submittedName>
        <fullName evidence="4">Uncharacterized protein</fullName>
    </submittedName>
</protein>
<dbReference type="InterPro" id="IPR046510">
    <property type="entry name" value="DUF6688_N"/>
</dbReference>
<comment type="caution">
    <text evidence="4">The sequence shown here is derived from an EMBL/GenBank/DDBJ whole genome shotgun (WGS) entry which is preliminary data.</text>
</comment>
<dbReference type="RefSeq" id="WP_089051040.1">
    <property type="nucleotide sequence ID" value="NZ_FXTV01000006.1"/>
</dbReference>
<dbReference type="Proteomes" id="UP000198345">
    <property type="component" value="Unassembled WGS sequence"/>
</dbReference>
<keyword evidence="1" id="KW-0472">Membrane</keyword>
<evidence type="ECO:0000313" key="5">
    <source>
        <dbReference type="Proteomes" id="UP000198345"/>
    </source>
</evidence>
<feature type="transmembrane region" description="Helical" evidence="1">
    <location>
        <begin position="196"/>
        <end position="218"/>
    </location>
</feature>
<dbReference type="Pfam" id="PF23543">
    <property type="entry name" value="DUF6688_C"/>
    <property type="match status" value="1"/>
</dbReference>
<accession>A0A226GZ21</accession>
<evidence type="ECO:0000313" key="4">
    <source>
        <dbReference type="EMBL" id="OXA87299.1"/>
    </source>
</evidence>
<dbReference type="Pfam" id="PF20394">
    <property type="entry name" value="DUF6688"/>
    <property type="match status" value="1"/>
</dbReference>
<dbReference type="EMBL" id="MUGW01000036">
    <property type="protein sequence ID" value="OXA87299.1"/>
    <property type="molecule type" value="Genomic_DNA"/>
</dbReference>
<feature type="transmembrane region" description="Helical" evidence="1">
    <location>
        <begin position="6"/>
        <end position="21"/>
    </location>
</feature>
<organism evidence="4 5">
    <name type="scientific">Flavobacterium hercynium</name>
    <dbReference type="NCBI Taxonomy" id="387094"/>
    <lineage>
        <taxon>Bacteria</taxon>
        <taxon>Pseudomonadati</taxon>
        <taxon>Bacteroidota</taxon>
        <taxon>Flavobacteriia</taxon>
        <taxon>Flavobacteriales</taxon>
        <taxon>Flavobacteriaceae</taxon>
        <taxon>Flavobacterium</taxon>
    </lineage>
</organism>
<dbReference type="AlphaFoldDB" id="A0A226GZ21"/>
<keyword evidence="1" id="KW-1133">Transmembrane helix</keyword>
<evidence type="ECO:0000256" key="1">
    <source>
        <dbReference type="SAM" id="Phobius"/>
    </source>
</evidence>